<evidence type="ECO:0000256" key="5">
    <source>
        <dbReference type="ARBA" id="ARBA00023136"/>
    </source>
</evidence>
<dbReference type="RefSeq" id="WP_132708396.1">
    <property type="nucleotide sequence ID" value="NZ_JACIGF010000005.1"/>
</dbReference>
<evidence type="ECO:0000256" key="3">
    <source>
        <dbReference type="ARBA" id="ARBA00022452"/>
    </source>
</evidence>
<dbReference type="InParanoid" id="A0A4R2PGH9"/>
<evidence type="ECO:0000256" key="2">
    <source>
        <dbReference type="ARBA" id="ARBA00022448"/>
    </source>
</evidence>
<dbReference type="AlphaFoldDB" id="A0A4R2PGH9"/>
<keyword evidence="3" id="KW-1134">Transmembrane beta strand</keyword>
<dbReference type="InterPro" id="IPR039426">
    <property type="entry name" value="TonB-dep_rcpt-like"/>
</dbReference>
<dbReference type="Gene3D" id="2.170.130.10">
    <property type="entry name" value="TonB-dependent receptor, plug domain"/>
    <property type="match status" value="1"/>
</dbReference>
<dbReference type="OrthoDB" id="9768147at2"/>
<dbReference type="GO" id="GO:0044718">
    <property type="term" value="P:siderophore transmembrane transport"/>
    <property type="evidence" value="ECO:0007669"/>
    <property type="project" value="TreeGrafter"/>
</dbReference>
<dbReference type="GO" id="GO:0015344">
    <property type="term" value="F:siderophore uptake transmembrane transporter activity"/>
    <property type="evidence" value="ECO:0007669"/>
    <property type="project" value="TreeGrafter"/>
</dbReference>
<dbReference type="Gene3D" id="2.40.170.20">
    <property type="entry name" value="TonB-dependent receptor, beta-barrel domain"/>
    <property type="match status" value="1"/>
</dbReference>
<keyword evidence="2" id="KW-0813">Transport</keyword>
<feature type="domain" description="TonB-dependent transporter Oar-like beta-barrel" evidence="8">
    <location>
        <begin position="356"/>
        <end position="736"/>
    </location>
</feature>
<dbReference type="InterPro" id="IPR037066">
    <property type="entry name" value="Plug_dom_sf"/>
</dbReference>
<dbReference type="Pfam" id="PF13620">
    <property type="entry name" value="CarboxypepD_reg"/>
    <property type="match status" value="1"/>
</dbReference>
<reference evidence="9 10" key="1">
    <citation type="submission" date="2019-03" db="EMBL/GenBank/DDBJ databases">
        <title>Genomic Encyclopedia of Type Strains, Phase IV (KMG-IV): sequencing the most valuable type-strain genomes for metagenomic binning, comparative biology and taxonomic classification.</title>
        <authorList>
            <person name="Goeker M."/>
        </authorList>
    </citation>
    <scope>NUCLEOTIDE SEQUENCE [LARGE SCALE GENOMIC DNA]</scope>
    <source>
        <strain evidence="9 10">DSM 2132</strain>
    </source>
</reference>
<name>A0A4R2PGH9_RHOSA</name>
<feature type="chain" id="PRO_5020219200" evidence="7">
    <location>
        <begin position="26"/>
        <end position="1116"/>
    </location>
</feature>
<protein>
    <submittedName>
        <fullName evidence="9">TonB-dependent receptor-like protein</fullName>
    </submittedName>
</protein>
<dbReference type="SUPFAM" id="SSF49452">
    <property type="entry name" value="Starch-binding domain-like"/>
    <property type="match status" value="1"/>
</dbReference>
<dbReference type="GO" id="GO:0030246">
    <property type="term" value="F:carbohydrate binding"/>
    <property type="evidence" value="ECO:0007669"/>
    <property type="project" value="InterPro"/>
</dbReference>
<gene>
    <name evidence="9" type="ORF">EV659_10588</name>
</gene>
<dbReference type="GO" id="GO:0009279">
    <property type="term" value="C:cell outer membrane"/>
    <property type="evidence" value="ECO:0007669"/>
    <property type="project" value="UniProtKB-SubCell"/>
</dbReference>
<dbReference type="Gene3D" id="2.60.40.1120">
    <property type="entry name" value="Carboxypeptidase-like, regulatory domain"/>
    <property type="match status" value="1"/>
</dbReference>
<dbReference type="SUPFAM" id="SSF56935">
    <property type="entry name" value="Porins"/>
    <property type="match status" value="1"/>
</dbReference>
<proteinExistence type="predicted"/>
<comment type="subcellular location">
    <subcellularLocation>
        <location evidence="1">Cell outer membrane</location>
        <topology evidence="1">Multi-pass membrane protein</topology>
    </subcellularLocation>
</comment>
<evidence type="ECO:0000256" key="4">
    <source>
        <dbReference type="ARBA" id="ARBA00022692"/>
    </source>
</evidence>
<dbReference type="InterPro" id="IPR057601">
    <property type="entry name" value="Oar-like_b-barrel"/>
</dbReference>
<dbReference type="InterPro" id="IPR013784">
    <property type="entry name" value="Carb-bd-like_fold"/>
</dbReference>
<evidence type="ECO:0000256" key="1">
    <source>
        <dbReference type="ARBA" id="ARBA00004571"/>
    </source>
</evidence>
<feature type="domain" description="TonB-dependent transporter Oar-like beta-barrel" evidence="8">
    <location>
        <begin position="246"/>
        <end position="311"/>
    </location>
</feature>
<sequence length="1116" mass="121733">MLRSALKLSLLTTAAALMVTPVAEAQQIASTVRGTVTTDDGAAIAGATVTIRDTRTGRTTVRATDKDGAFLAPSLQVGGPYTVTVESSGYQSRRIEGVQVSLGSTTDLSVQLDVAGQAIEEMVVTASSIQTVTQLAVGPSSLFTETQIEALPSIGRDFRDILRLDPRVTVNPGGDNAISCGGNNNRFNTYTIDGVNVTDGFGLNASGLPSRNTTPVPLDATREVSVEFAPFDVGYGQFTGCNINLVTKSGTNEFHGSAFGVYNNEGLTGSSIDGETVNQQPFDDWNWGAELGGPIIKDKLFFYVAYEETDDADIQIEGPAGASGFANSSSVTLSQVEEIQEILETTYGQNTGGIQRTLPESTRRIFSRVDWFINDKHRAEFSYTRVREENTEPDDFGFEDFAFSNNFEVEGSKVDIFSGRLFSQWTDNLTTEIRYSRNDNDDIQGPLGGGERTGSGDFVNRFLINTGNGTVISGPGFSRSTNQLNTTRDQVRIKADYTLANHHFTAGYELDRFDVFNAFLQNSVGTLEFNSIDDLRNGILNTGSRTDTGAADSFSGDITDAAADFARSLHSIYLQDEWQATPDLSVTLGLRYDFYTSGDSPTRNPRFVERYGFDNTQAYDGLDILMPRLGITYDAPWDFAGQTTFRAGAGVFSGGDPTVWFSNAFTNFGASNGRGRIVDPACTAADAVVLDANGNFTGFPSCIFQSAQQQALGNNGPVDAVDPNFKLPSVVRGNFGFTHFTDFGGAASGVFDDWTINFDVMHTRRRNAPDVIDLTLTPVGFAPDGRPIFNRIDALLPGCNATFVGPRDGYSGPRDQLAEGGACDDPTTDQDTLLTNVRGSNGGDTSVTIRFDRGFDYTMFDKPGGFNVGFGYTYVSAKDVNPTTSSTAGSNVEEVALSVVNNAPLANSSFLIRHNLVVNATWRQDFFRDLTTSVGLVYRATEGNPFSYTFNDRTTENLFGDTDNEARQLLFVPTGPNDPRFDFSQFTQGEVNAFFAALEAQGLNRYAGQISPRNAFFDPWQHDLDLRFQQDLPTFFEGHRFQFFVDIENVLNLINDSWNLRERYDRGDVGEAVPLIGATLSDDGGTYIVNELDTPVLQRTFNASLWSVQFGLRYEF</sequence>
<dbReference type="Proteomes" id="UP000295399">
    <property type="component" value="Unassembled WGS sequence"/>
</dbReference>
<evidence type="ECO:0000313" key="9">
    <source>
        <dbReference type="EMBL" id="TCP34462.1"/>
    </source>
</evidence>
<dbReference type="EMBL" id="SLXO01000005">
    <property type="protein sequence ID" value="TCP34462.1"/>
    <property type="molecule type" value="Genomic_DNA"/>
</dbReference>
<feature type="signal peptide" evidence="7">
    <location>
        <begin position="1"/>
        <end position="25"/>
    </location>
</feature>
<keyword evidence="7" id="KW-0732">Signal</keyword>
<comment type="caution">
    <text evidence="9">The sequence shown here is derived from an EMBL/GenBank/DDBJ whole genome shotgun (WGS) entry which is preliminary data.</text>
</comment>
<organism evidence="9 10">
    <name type="scientific">Rhodothalassium salexigens DSM 2132</name>
    <dbReference type="NCBI Taxonomy" id="1188247"/>
    <lineage>
        <taxon>Bacteria</taxon>
        <taxon>Pseudomonadati</taxon>
        <taxon>Pseudomonadota</taxon>
        <taxon>Alphaproteobacteria</taxon>
        <taxon>Rhodothalassiales</taxon>
        <taxon>Rhodothalassiaceae</taxon>
        <taxon>Rhodothalassium</taxon>
    </lineage>
</organism>
<dbReference type="Pfam" id="PF25183">
    <property type="entry name" value="OMP_b-brl_4"/>
    <property type="match status" value="2"/>
</dbReference>
<dbReference type="PANTHER" id="PTHR30069:SF46">
    <property type="entry name" value="OAR PROTEIN"/>
    <property type="match status" value="1"/>
</dbReference>
<keyword evidence="6" id="KW-0998">Cell outer membrane</keyword>
<keyword evidence="4" id="KW-0812">Transmembrane</keyword>
<dbReference type="InterPro" id="IPR036942">
    <property type="entry name" value="Beta-barrel_TonB_sf"/>
</dbReference>
<keyword evidence="9" id="KW-0675">Receptor</keyword>
<evidence type="ECO:0000313" key="10">
    <source>
        <dbReference type="Proteomes" id="UP000295399"/>
    </source>
</evidence>
<accession>A0A4R2PGH9</accession>
<keyword evidence="5" id="KW-0472">Membrane</keyword>
<dbReference type="PANTHER" id="PTHR30069">
    <property type="entry name" value="TONB-DEPENDENT OUTER MEMBRANE RECEPTOR"/>
    <property type="match status" value="1"/>
</dbReference>
<evidence type="ECO:0000259" key="8">
    <source>
        <dbReference type="Pfam" id="PF25183"/>
    </source>
</evidence>
<keyword evidence="10" id="KW-1185">Reference proteome</keyword>
<evidence type="ECO:0000256" key="7">
    <source>
        <dbReference type="SAM" id="SignalP"/>
    </source>
</evidence>
<evidence type="ECO:0000256" key="6">
    <source>
        <dbReference type="ARBA" id="ARBA00023237"/>
    </source>
</evidence>